<keyword evidence="1" id="KW-0694">RNA-binding</keyword>
<dbReference type="Proteomes" id="UP000095282">
    <property type="component" value="Unplaced"/>
</dbReference>
<accession>A0A1I7U0A2</accession>
<dbReference type="AlphaFoldDB" id="A0A1I7U0A2"/>
<dbReference type="GO" id="GO:0003723">
    <property type="term" value="F:RNA binding"/>
    <property type="evidence" value="ECO:0007669"/>
    <property type="project" value="UniProtKB-UniRule"/>
</dbReference>
<protein>
    <submittedName>
        <fullName evidence="6">KH domain-containing protein</fullName>
    </submittedName>
</protein>
<dbReference type="eggNOG" id="KOG1676">
    <property type="taxonomic scope" value="Eukaryota"/>
</dbReference>
<dbReference type="Gene3D" id="3.30.1370.10">
    <property type="entry name" value="K Homology domain, type 1"/>
    <property type="match status" value="1"/>
</dbReference>
<dbReference type="Pfam" id="PF00013">
    <property type="entry name" value="KH_1"/>
    <property type="match status" value="1"/>
</dbReference>
<evidence type="ECO:0000256" key="3">
    <source>
        <dbReference type="SAM" id="Phobius"/>
    </source>
</evidence>
<name>A0A1I7U0A2_9PELO</name>
<keyword evidence="3" id="KW-0812">Transmembrane</keyword>
<evidence type="ECO:0000313" key="6">
    <source>
        <dbReference type="WBParaSite" id="Csp11.Scaffold629.g13570.t1"/>
    </source>
</evidence>
<feature type="compositionally biased region" description="Basic and acidic residues" evidence="2">
    <location>
        <begin position="76"/>
        <end position="98"/>
    </location>
</feature>
<feature type="domain" description="K Homology" evidence="4">
    <location>
        <begin position="192"/>
        <end position="262"/>
    </location>
</feature>
<dbReference type="InterPro" id="IPR004088">
    <property type="entry name" value="KH_dom_type_1"/>
</dbReference>
<evidence type="ECO:0000313" key="5">
    <source>
        <dbReference type="Proteomes" id="UP000095282"/>
    </source>
</evidence>
<dbReference type="SMART" id="SM00322">
    <property type="entry name" value="KH"/>
    <property type="match status" value="1"/>
</dbReference>
<feature type="compositionally biased region" description="Basic residues" evidence="2">
    <location>
        <begin position="99"/>
        <end position="118"/>
    </location>
</feature>
<keyword evidence="5" id="KW-1185">Reference proteome</keyword>
<feature type="compositionally biased region" description="Basic and acidic residues" evidence="2">
    <location>
        <begin position="284"/>
        <end position="293"/>
    </location>
</feature>
<feature type="compositionally biased region" description="Low complexity" evidence="2">
    <location>
        <begin position="41"/>
        <end position="50"/>
    </location>
</feature>
<feature type="region of interest" description="Disordered" evidence="2">
    <location>
        <begin position="270"/>
        <end position="293"/>
    </location>
</feature>
<dbReference type="InterPro" id="IPR004087">
    <property type="entry name" value="KH_dom"/>
</dbReference>
<proteinExistence type="predicted"/>
<evidence type="ECO:0000256" key="2">
    <source>
        <dbReference type="SAM" id="MobiDB-lite"/>
    </source>
</evidence>
<dbReference type="WBParaSite" id="Csp11.Scaffold629.g13570.t1">
    <property type="protein sequence ID" value="Csp11.Scaffold629.g13570.t1"/>
    <property type="gene ID" value="Csp11.Scaffold629.g13570"/>
</dbReference>
<dbReference type="STRING" id="1561998.A0A1I7U0A2"/>
<evidence type="ECO:0000259" key="4">
    <source>
        <dbReference type="SMART" id="SM00322"/>
    </source>
</evidence>
<reference evidence="6" key="1">
    <citation type="submission" date="2016-11" db="UniProtKB">
        <authorList>
            <consortium name="WormBaseParasite"/>
        </authorList>
    </citation>
    <scope>IDENTIFICATION</scope>
</reference>
<dbReference type="SUPFAM" id="SSF54791">
    <property type="entry name" value="Eukaryotic type KH-domain (KH-domain type I)"/>
    <property type="match status" value="1"/>
</dbReference>
<organism evidence="5 6">
    <name type="scientific">Caenorhabditis tropicalis</name>
    <dbReference type="NCBI Taxonomy" id="1561998"/>
    <lineage>
        <taxon>Eukaryota</taxon>
        <taxon>Metazoa</taxon>
        <taxon>Ecdysozoa</taxon>
        <taxon>Nematoda</taxon>
        <taxon>Chromadorea</taxon>
        <taxon>Rhabditida</taxon>
        <taxon>Rhabditina</taxon>
        <taxon>Rhabditomorpha</taxon>
        <taxon>Rhabditoidea</taxon>
        <taxon>Rhabditidae</taxon>
        <taxon>Peloderinae</taxon>
        <taxon>Caenorhabditis</taxon>
    </lineage>
</organism>
<dbReference type="InterPro" id="IPR036612">
    <property type="entry name" value="KH_dom_type_1_sf"/>
</dbReference>
<feature type="transmembrane region" description="Helical" evidence="3">
    <location>
        <begin position="15"/>
        <end position="37"/>
    </location>
</feature>
<dbReference type="PROSITE" id="PS50084">
    <property type="entry name" value="KH_TYPE_1"/>
    <property type="match status" value="1"/>
</dbReference>
<keyword evidence="3" id="KW-0472">Membrane</keyword>
<sequence length="293" mass="34360">MIHCRFSPSSLHHTFFHATVLVVLSTFIDLCLAHLTLQRVSSSTDPSSSTGEPQNPPEEASNENQRARRRRRSPSPRRDYSRHSRSPRDRSRTPSRDSRHNRRNHSRRSPSPRGRNSRRSSSPQDNYSRRSPRDLWRDNYIERNEDYLREEDYRRDAGYQLHNDYPQQDNYYQRGEDYRLDGYQDRMNQATQIVKFDHAIPESCVGLVIGRNGTEIQSISQKSQCKVQVNAEQNMSGYRMVEIFGQPENIERAKVLIDELVQRAALRHPAPMNYPVPQNPQPQVDHESNKNYN</sequence>
<evidence type="ECO:0000256" key="1">
    <source>
        <dbReference type="PROSITE-ProRule" id="PRU00117"/>
    </source>
</evidence>
<keyword evidence="3" id="KW-1133">Transmembrane helix</keyword>
<feature type="region of interest" description="Disordered" evidence="2">
    <location>
        <begin position="40"/>
        <end position="132"/>
    </location>
</feature>